<protein>
    <submittedName>
        <fullName evidence="1">DUF3800 domain-containing protein</fullName>
    </submittedName>
</protein>
<dbReference type="AlphaFoldDB" id="A0AAJ5WC60"/>
<evidence type="ECO:0000313" key="2">
    <source>
        <dbReference type="Proteomes" id="UP001214530"/>
    </source>
</evidence>
<organism evidence="1 2">
    <name type="scientific">Candidatus Pedobacter colombiensis</name>
    <dbReference type="NCBI Taxonomy" id="3121371"/>
    <lineage>
        <taxon>Bacteria</taxon>
        <taxon>Pseudomonadati</taxon>
        <taxon>Bacteroidota</taxon>
        <taxon>Sphingobacteriia</taxon>
        <taxon>Sphingobacteriales</taxon>
        <taxon>Sphingobacteriaceae</taxon>
        <taxon>Pedobacter</taxon>
    </lineage>
</organism>
<sequence length="284" mass="32751">MRTGIFIDDTGNAGNETESIYDGTDRKSWLALILTPEQRIEAADQMGYLLNELKTNLGADEFHFKDIYNGQGQFKGVDIELRKQIFRSFANIFYDMNYPMLIQTMTAADMARNKLISNNPKIKADNFKLTDTSDFALFILFFRIKHFLTSKNRIPSPVDIIIDEGRQKPNTTQRVELLGGLLHNSEAHYKSSHQEPLIQLVDYAAFCLNRGRWILTHAVKKPLDREMLEIFSSANFNVLNMKKQLVKVDGDTTAMYDKILADTYAQHSHLGELDLEDMIRHFYR</sequence>
<reference evidence="1" key="1">
    <citation type="submission" date="2023-03" db="EMBL/GenBank/DDBJ databases">
        <title>Andean soil-derived lignocellulolytic bacterial consortium as a source of novel taxa and putative plastic-active enzymes.</title>
        <authorList>
            <person name="Diaz-Garcia L."/>
            <person name="Chuvochina M."/>
            <person name="Feuerriegel G."/>
            <person name="Bunk B."/>
            <person name="Sproer C."/>
            <person name="Streit W.R."/>
            <person name="Rodriguez L.M."/>
            <person name="Overmann J."/>
            <person name="Jimenez D.J."/>
        </authorList>
    </citation>
    <scope>NUCLEOTIDE SEQUENCE</scope>
    <source>
        <strain evidence="1">MAG 3858</strain>
    </source>
</reference>
<evidence type="ECO:0000313" key="1">
    <source>
        <dbReference type="EMBL" id="WEK21328.1"/>
    </source>
</evidence>
<name>A0AAJ5WC60_9SPHI</name>
<dbReference type="EMBL" id="CP119313">
    <property type="protein sequence ID" value="WEK21328.1"/>
    <property type="molecule type" value="Genomic_DNA"/>
</dbReference>
<dbReference type="InterPro" id="IPR024524">
    <property type="entry name" value="DUF3800"/>
</dbReference>
<dbReference type="Proteomes" id="UP001214530">
    <property type="component" value="Chromosome"/>
</dbReference>
<accession>A0AAJ5WC60</accession>
<dbReference type="Pfam" id="PF12686">
    <property type="entry name" value="DUF3800"/>
    <property type="match status" value="1"/>
</dbReference>
<proteinExistence type="predicted"/>
<gene>
    <name evidence="1" type="ORF">P0Y49_09260</name>
</gene>